<dbReference type="AlphaFoldDB" id="A0AAF0CU78"/>
<feature type="domain" description="Ketoreductase" evidence="11">
    <location>
        <begin position="4"/>
        <end position="179"/>
    </location>
</feature>
<dbReference type="NCBIfam" id="NF009466">
    <property type="entry name" value="PRK12826.1-2"/>
    <property type="match status" value="1"/>
</dbReference>
<dbReference type="NCBIfam" id="TIGR01830">
    <property type="entry name" value="3oxo_ACP_reduc"/>
    <property type="match status" value="1"/>
</dbReference>
<dbReference type="PRINTS" id="PR00081">
    <property type="entry name" value="GDHRDH"/>
</dbReference>
<dbReference type="EC" id="1.1.1.100" evidence="3 10"/>
<dbReference type="InterPro" id="IPR011284">
    <property type="entry name" value="3oxo_ACP_reduc"/>
</dbReference>
<keyword evidence="4 10" id="KW-0276">Fatty acid metabolism</keyword>
<evidence type="ECO:0000256" key="8">
    <source>
        <dbReference type="PIRSR" id="PIRSR611284-1"/>
    </source>
</evidence>
<evidence type="ECO:0000259" key="11">
    <source>
        <dbReference type="SMART" id="SM00822"/>
    </source>
</evidence>
<dbReference type="SMART" id="SM00822">
    <property type="entry name" value="PKS_KR"/>
    <property type="match status" value="1"/>
</dbReference>
<evidence type="ECO:0000256" key="4">
    <source>
        <dbReference type="ARBA" id="ARBA00022832"/>
    </source>
</evidence>
<proteinExistence type="inferred from homology"/>
<dbReference type="SUPFAM" id="SSF51735">
    <property type="entry name" value="NAD(P)-binding Rossmann-fold domains"/>
    <property type="match status" value="1"/>
</dbReference>
<dbReference type="InterPro" id="IPR036291">
    <property type="entry name" value="NAD(P)-bd_dom_sf"/>
</dbReference>
<evidence type="ECO:0000256" key="2">
    <source>
        <dbReference type="ARBA" id="ARBA00006484"/>
    </source>
</evidence>
<dbReference type="InterPro" id="IPR002347">
    <property type="entry name" value="SDR_fam"/>
</dbReference>
<dbReference type="PRINTS" id="PR00080">
    <property type="entry name" value="SDRFAMILY"/>
</dbReference>
<comment type="catalytic activity">
    <reaction evidence="7 10">
        <text>a (3R)-hydroxyacyl-[ACP] + NADP(+) = a 3-oxoacyl-[ACP] + NADPH + H(+)</text>
        <dbReference type="Rhea" id="RHEA:17397"/>
        <dbReference type="Rhea" id="RHEA-COMP:9916"/>
        <dbReference type="Rhea" id="RHEA-COMP:9945"/>
        <dbReference type="ChEBI" id="CHEBI:15378"/>
        <dbReference type="ChEBI" id="CHEBI:57783"/>
        <dbReference type="ChEBI" id="CHEBI:58349"/>
        <dbReference type="ChEBI" id="CHEBI:78776"/>
        <dbReference type="ChEBI" id="CHEBI:78827"/>
        <dbReference type="EC" id="1.1.1.100"/>
    </reaction>
</comment>
<evidence type="ECO:0000256" key="1">
    <source>
        <dbReference type="ARBA" id="ARBA00005194"/>
    </source>
</evidence>
<dbReference type="PANTHER" id="PTHR42879">
    <property type="entry name" value="3-OXOACYL-(ACYL-CARRIER-PROTEIN) REDUCTASE"/>
    <property type="match status" value="1"/>
</dbReference>
<reference evidence="12" key="1">
    <citation type="submission" date="2022-10" db="EMBL/GenBank/DDBJ databases">
        <title>Vagococcus sp. isolated from poultry meat.</title>
        <authorList>
            <person name="Johansson P."/>
            <person name="Bjorkroth J."/>
        </authorList>
    </citation>
    <scope>NUCLEOTIDE SEQUENCE</scope>
    <source>
        <strain evidence="12">STAA11</strain>
    </source>
</reference>
<feature type="binding site" evidence="9">
    <location>
        <begin position="148"/>
        <end position="152"/>
    </location>
    <ligand>
        <name>NADP(+)</name>
        <dbReference type="ChEBI" id="CHEBI:58349"/>
    </ligand>
</feature>
<dbReference type="RefSeq" id="WP_275468620.1">
    <property type="nucleotide sequence ID" value="NZ_CP110232.1"/>
</dbReference>
<keyword evidence="6 10" id="KW-0275">Fatty acid biosynthesis</keyword>
<evidence type="ECO:0000256" key="7">
    <source>
        <dbReference type="ARBA" id="ARBA00048508"/>
    </source>
</evidence>
<dbReference type="KEGG" id="vie:OL234_07470"/>
<dbReference type="NCBIfam" id="NF005559">
    <property type="entry name" value="PRK07231.1"/>
    <property type="match status" value="1"/>
</dbReference>
<organism evidence="12 13">
    <name type="scientific">Vagococcus intermedius</name>
    <dbReference type="NCBI Taxonomy" id="2991418"/>
    <lineage>
        <taxon>Bacteria</taxon>
        <taxon>Bacillati</taxon>
        <taxon>Bacillota</taxon>
        <taxon>Bacilli</taxon>
        <taxon>Lactobacillales</taxon>
        <taxon>Enterococcaceae</taxon>
        <taxon>Vagococcus</taxon>
    </lineage>
</organism>
<protein>
    <recommendedName>
        <fullName evidence="3 10">3-oxoacyl-[acyl-carrier-protein] reductase</fullName>
        <ecNumber evidence="3 10">1.1.1.100</ecNumber>
    </recommendedName>
</protein>
<evidence type="ECO:0000313" key="12">
    <source>
        <dbReference type="EMBL" id="WEG72817.1"/>
    </source>
</evidence>
<dbReference type="GO" id="GO:0006633">
    <property type="term" value="P:fatty acid biosynthetic process"/>
    <property type="evidence" value="ECO:0007669"/>
    <property type="project" value="UniProtKB-KW"/>
</dbReference>
<feature type="binding site" evidence="9">
    <location>
        <position position="83"/>
    </location>
    <ligand>
        <name>NADP(+)</name>
        <dbReference type="ChEBI" id="CHEBI:58349"/>
    </ligand>
</feature>
<feature type="binding site" evidence="9">
    <location>
        <position position="181"/>
    </location>
    <ligand>
        <name>NADP(+)</name>
        <dbReference type="ChEBI" id="CHEBI:58349"/>
    </ligand>
</feature>
<dbReference type="EMBL" id="CP110232">
    <property type="protein sequence ID" value="WEG72817.1"/>
    <property type="molecule type" value="Genomic_DNA"/>
</dbReference>
<gene>
    <name evidence="12" type="primary">fabG</name>
    <name evidence="12" type="ORF">OL234_07470</name>
</gene>
<evidence type="ECO:0000256" key="3">
    <source>
        <dbReference type="ARBA" id="ARBA00012948"/>
    </source>
</evidence>
<dbReference type="CDD" id="cd05333">
    <property type="entry name" value="BKR_SDR_c"/>
    <property type="match status" value="1"/>
</dbReference>
<dbReference type="GO" id="GO:0004316">
    <property type="term" value="F:3-oxoacyl-[acyl-carrier-protein] reductase (NADPH) activity"/>
    <property type="evidence" value="ECO:0007669"/>
    <property type="project" value="UniProtKB-UniRule"/>
</dbReference>
<comment type="function">
    <text evidence="10">Catalyzes the NADPH-dependent reduction of beta-ketoacyl-ACP substrates to beta-hydroxyacyl-ACP products, the first reductive step in the elongation cycle of fatty acid biosynthesis.</text>
</comment>
<dbReference type="PANTHER" id="PTHR42879:SF2">
    <property type="entry name" value="3-OXOACYL-[ACYL-CARRIER-PROTEIN] REDUCTASE FABG"/>
    <property type="match status" value="1"/>
</dbReference>
<dbReference type="Gene3D" id="3.40.50.720">
    <property type="entry name" value="NAD(P)-binding Rossmann-like Domain"/>
    <property type="match status" value="1"/>
</dbReference>
<name>A0AAF0CU78_9ENTE</name>
<dbReference type="FunFam" id="3.40.50.720:FF:000173">
    <property type="entry name" value="3-oxoacyl-[acyl-carrier protein] reductase"/>
    <property type="match status" value="1"/>
</dbReference>
<keyword evidence="5 10" id="KW-0560">Oxidoreductase</keyword>
<sequence length="239" mass="25913">MLGQVALVTGSTRGIGKAIAIEFLMKGANVVINGRAKQVPEWLTEWGNHVHYIAGEVQESEQASRLVEETLTTFGRLDVLVNNAGITQDKLLMRMTQDDFNQVIQVNLTGTFNMIQASTSYFLKQKSGSIINLTSVVGLTGNAGQANYAASKAGVIGLTKSVARELASRNIRCNAIAPGYIETEMTASLSDKVKNEVKNQIPLKKFGQPRDVAEVAYFLAKQNYVTGQVINIDGGMVMQ</sequence>
<feature type="active site" description="Proton acceptor" evidence="8">
    <location>
        <position position="148"/>
    </location>
</feature>
<evidence type="ECO:0000256" key="6">
    <source>
        <dbReference type="ARBA" id="ARBA00023160"/>
    </source>
</evidence>
<keyword evidence="13" id="KW-1185">Reference proteome</keyword>
<accession>A0AAF0CU78</accession>
<dbReference type="GO" id="GO:0051287">
    <property type="term" value="F:NAD binding"/>
    <property type="evidence" value="ECO:0007669"/>
    <property type="project" value="UniProtKB-UniRule"/>
</dbReference>
<comment type="subunit">
    <text evidence="10">Homotetramer.</text>
</comment>
<comment type="similarity">
    <text evidence="2 10">Belongs to the short-chain dehydrogenases/reductases (SDR) family.</text>
</comment>
<dbReference type="InterPro" id="IPR057326">
    <property type="entry name" value="KR_dom"/>
</dbReference>
<keyword evidence="10" id="KW-0443">Lipid metabolism</keyword>
<evidence type="ECO:0000313" key="13">
    <source>
        <dbReference type="Proteomes" id="UP001179647"/>
    </source>
</evidence>
<dbReference type="InterPro" id="IPR020904">
    <property type="entry name" value="Sc_DH/Rdtase_CS"/>
</dbReference>
<dbReference type="Proteomes" id="UP001179647">
    <property type="component" value="Chromosome"/>
</dbReference>
<comment type="pathway">
    <text evidence="1 10">Lipid metabolism; fatty acid biosynthesis.</text>
</comment>
<evidence type="ECO:0000256" key="9">
    <source>
        <dbReference type="PIRSR" id="PIRSR611284-2"/>
    </source>
</evidence>
<keyword evidence="10" id="KW-0444">Lipid biosynthesis</keyword>
<dbReference type="InterPro" id="IPR050259">
    <property type="entry name" value="SDR"/>
</dbReference>
<dbReference type="PROSITE" id="PS00061">
    <property type="entry name" value="ADH_SHORT"/>
    <property type="match status" value="1"/>
</dbReference>
<evidence type="ECO:0000256" key="5">
    <source>
        <dbReference type="ARBA" id="ARBA00023002"/>
    </source>
</evidence>
<dbReference type="Pfam" id="PF13561">
    <property type="entry name" value="adh_short_C2"/>
    <property type="match status" value="1"/>
</dbReference>
<evidence type="ECO:0000256" key="10">
    <source>
        <dbReference type="RuleBase" id="RU366074"/>
    </source>
</evidence>
<keyword evidence="9 10" id="KW-0521">NADP</keyword>
<feature type="binding site" evidence="9">
    <location>
        <begin position="10"/>
        <end position="13"/>
    </location>
    <ligand>
        <name>NADP(+)</name>
        <dbReference type="ChEBI" id="CHEBI:58349"/>
    </ligand>
</feature>